<proteinExistence type="predicted"/>
<dbReference type="EMBL" id="JAGSOV010000087">
    <property type="protein sequence ID" value="MCO1660626.1"/>
    <property type="molecule type" value="Genomic_DNA"/>
</dbReference>
<feature type="domain" description="NmrA-like" evidence="1">
    <location>
        <begin position="3"/>
        <end position="254"/>
    </location>
</feature>
<gene>
    <name evidence="2" type="ORF">KDL28_36815</name>
</gene>
<dbReference type="SUPFAM" id="SSF51735">
    <property type="entry name" value="NAD(P)-binding Rossmann-fold domains"/>
    <property type="match status" value="1"/>
</dbReference>
<organism evidence="2 3">
    <name type="scientific">Pseudonocardia humida</name>
    <dbReference type="NCBI Taxonomy" id="2800819"/>
    <lineage>
        <taxon>Bacteria</taxon>
        <taxon>Bacillati</taxon>
        <taxon>Actinomycetota</taxon>
        <taxon>Actinomycetes</taxon>
        <taxon>Pseudonocardiales</taxon>
        <taxon>Pseudonocardiaceae</taxon>
        <taxon>Pseudonocardia</taxon>
    </lineage>
</organism>
<dbReference type="InterPro" id="IPR051604">
    <property type="entry name" value="Ergot_Alk_Oxidoreductase"/>
</dbReference>
<evidence type="ECO:0000313" key="3">
    <source>
        <dbReference type="Proteomes" id="UP001165283"/>
    </source>
</evidence>
<reference evidence="2" key="1">
    <citation type="submission" date="2021-04" db="EMBL/GenBank/DDBJ databases">
        <title>Pseudonocardia sp. nov., isolated from sandy soil of mangrove forest.</title>
        <authorList>
            <person name="Zan Z."/>
            <person name="Huang R."/>
            <person name="Liu W."/>
        </authorList>
    </citation>
    <scope>NUCLEOTIDE SEQUENCE</scope>
    <source>
        <strain evidence="2">S2-4</strain>
    </source>
</reference>
<dbReference type="PANTHER" id="PTHR43162">
    <property type="match status" value="1"/>
</dbReference>
<dbReference type="PANTHER" id="PTHR43162:SF1">
    <property type="entry name" value="PRESTALK A DIFFERENTIATION PROTEIN A"/>
    <property type="match status" value="1"/>
</dbReference>
<protein>
    <submittedName>
        <fullName evidence="2">NAD(P)H-binding protein</fullName>
    </submittedName>
</protein>
<dbReference type="Gene3D" id="3.40.50.720">
    <property type="entry name" value="NAD(P)-binding Rossmann-like Domain"/>
    <property type="match status" value="1"/>
</dbReference>
<accession>A0ABT1ACE2</accession>
<comment type="caution">
    <text evidence="2">The sequence shown here is derived from an EMBL/GenBank/DDBJ whole genome shotgun (WGS) entry which is preliminary data.</text>
</comment>
<dbReference type="InterPro" id="IPR008030">
    <property type="entry name" value="NmrA-like"/>
</dbReference>
<dbReference type="Pfam" id="PF05368">
    <property type="entry name" value="NmrA"/>
    <property type="match status" value="1"/>
</dbReference>
<dbReference type="RefSeq" id="WP_252446167.1">
    <property type="nucleotide sequence ID" value="NZ_JAGSOV010000087.1"/>
</dbReference>
<keyword evidence="3" id="KW-1185">Reference proteome</keyword>
<sequence length="291" mass="30955">MSIAVTAPTGQVGSRVVRLLVQAGVRPTLLLRDPDKLDPETRALVDVRVGDQRDTDYVLEATKGAHALFWLDTTPHVDDDPIGASARLGEVAASAVRANGIDHVVFLSSVGAERRHGAGHIDGLARIEESLDATGAAVAHLRCGYFFSNLLMSVDALREGVLPTTMPLDAPLPWVDPRDVGEVVAARLLAAGWSGREVQAVHGPEDLTHSRVAEVLTEATGREIAALHLSDDDVRGQLRGAGLPEAAVEGIVGMTAGTRDGFVPEQPRELRTTTPTTLGQWAWAHLRPLLG</sequence>
<dbReference type="Gene3D" id="3.90.25.10">
    <property type="entry name" value="UDP-galactose 4-epimerase, domain 1"/>
    <property type="match status" value="1"/>
</dbReference>
<evidence type="ECO:0000313" key="2">
    <source>
        <dbReference type="EMBL" id="MCO1660626.1"/>
    </source>
</evidence>
<evidence type="ECO:0000259" key="1">
    <source>
        <dbReference type="Pfam" id="PF05368"/>
    </source>
</evidence>
<dbReference type="InterPro" id="IPR036291">
    <property type="entry name" value="NAD(P)-bd_dom_sf"/>
</dbReference>
<name>A0ABT1ACE2_9PSEU</name>
<dbReference type="Proteomes" id="UP001165283">
    <property type="component" value="Unassembled WGS sequence"/>
</dbReference>